<dbReference type="EMBL" id="CP016170">
    <property type="protein sequence ID" value="ANN69234.1"/>
    <property type="molecule type" value="Genomic_DNA"/>
</dbReference>
<evidence type="ECO:0000259" key="2">
    <source>
        <dbReference type="PROSITE" id="PS50006"/>
    </source>
</evidence>
<dbReference type="AlphaFoldDB" id="A0A193FQ74"/>
<dbReference type="EMBL" id="CP016171">
    <property type="protein sequence ID" value="ANN74386.1"/>
    <property type="molecule type" value="Genomic_DNA"/>
</dbReference>
<keyword evidence="5" id="KW-1185">Reference proteome</keyword>
<dbReference type="KEGG" id="bbro:BAU06_25605"/>
<dbReference type="SUPFAM" id="SSF49879">
    <property type="entry name" value="SMAD/FHA domain"/>
    <property type="match status" value="1"/>
</dbReference>
<sequence length="239" mass="24883">MKLIVNRRIDARPCPPAEATFLAPGGTIGRAAENQLALPDDAETICRVQAALRYGDDGWRLANLSAMSSVSINGHAVPPARDHPLEAGDEVAIGPYVLYADAAHEADGASTGQADVFGDLIGPGTLPVASLSELAMHPFDMDSAMARNPEDPLAQLPGDAWRPGGESRDPLALFPDPGAPATLSDPTPAMLPAADPLASRAPDPIADTLRAGGDAAGHRTMRDDAPEYGNPMTPPRPQH</sequence>
<evidence type="ECO:0000313" key="5">
    <source>
        <dbReference type="Proteomes" id="UP000091897"/>
    </source>
</evidence>
<proteinExistence type="predicted"/>
<gene>
    <name evidence="3" type="ORF">BAU06_25605</name>
    <name evidence="4" type="ORF">BAU08_26185</name>
</gene>
<dbReference type="STRING" id="463025.BAU08_26185"/>
<dbReference type="InterPro" id="IPR008984">
    <property type="entry name" value="SMAD_FHA_dom_sf"/>
</dbReference>
<dbReference type="Proteomes" id="UP000091897">
    <property type="component" value="Chromosome"/>
</dbReference>
<evidence type="ECO:0000313" key="6">
    <source>
        <dbReference type="Proteomes" id="UP000092213"/>
    </source>
</evidence>
<organism evidence="4 6">
    <name type="scientific">Bordetella bronchialis</name>
    <dbReference type="NCBI Taxonomy" id="463025"/>
    <lineage>
        <taxon>Bacteria</taxon>
        <taxon>Pseudomonadati</taxon>
        <taxon>Pseudomonadota</taxon>
        <taxon>Betaproteobacteria</taxon>
        <taxon>Burkholderiales</taxon>
        <taxon>Alcaligenaceae</taxon>
        <taxon>Bordetella</taxon>
    </lineage>
</organism>
<dbReference type="InterPro" id="IPR000253">
    <property type="entry name" value="FHA_dom"/>
</dbReference>
<protein>
    <recommendedName>
        <fullName evidence="2">FHA domain-containing protein</fullName>
    </recommendedName>
</protein>
<dbReference type="PROSITE" id="PS50006">
    <property type="entry name" value="FHA_DOMAIN"/>
    <property type="match status" value="1"/>
</dbReference>
<feature type="domain" description="FHA" evidence="2">
    <location>
        <begin position="26"/>
        <end position="77"/>
    </location>
</feature>
<reference evidence="5 6" key="1">
    <citation type="submission" date="2016-06" db="EMBL/GenBank/DDBJ databases">
        <title>Complete genome sequences of Bordetella bronchialis and Bordetella flabilis.</title>
        <authorList>
            <person name="LiPuma J.J."/>
            <person name="Spilker T."/>
        </authorList>
    </citation>
    <scope>NUCLEOTIDE SEQUENCE [LARGE SCALE GENOMIC DNA]</scope>
    <source>
        <strain evidence="4 6">AU17976</strain>
        <strain evidence="3 5">AU3182</strain>
    </source>
</reference>
<dbReference type="Pfam" id="PF00498">
    <property type="entry name" value="FHA"/>
    <property type="match status" value="1"/>
</dbReference>
<dbReference type="Gene3D" id="2.60.200.20">
    <property type="match status" value="1"/>
</dbReference>
<feature type="region of interest" description="Disordered" evidence="1">
    <location>
        <begin position="143"/>
        <end position="239"/>
    </location>
</feature>
<dbReference type="CDD" id="cd00060">
    <property type="entry name" value="FHA"/>
    <property type="match status" value="1"/>
</dbReference>
<evidence type="ECO:0000313" key="3">
    <source>
        <dbReference type="EMBL" id="ANN69234.1"/>
    </source>
</evidence>
<feature type="compositionally biased region" description="Basic and acidic residues" evidence="1">
    <location>
        <begin position="216"/>
        <end position="225"/>
    </location>
</feature>
<evidence type="ECO:0000256" key="1">
    <source>
        <dbReference type="SAM" id="MobiDB-lite"/>
    </source>
</evidence>
<name>A0A193FQ74_9BORD</name>
<evidence type="ECO:0000313" key="4">
    <source>
        <dbReference type="EMBL" id="ANN74386.1"/>
    </source>
</evidence>
<dbReference type="RefSeq" id="WP_066357419.1">
    <property type="nucleotide sequence ID" value="NZ_CBCSFJ010000017.1"/>
</dbReference>
<accession>A0A193FQ74</accession>
<dbReference type="Proteomes" id="UP000092213">
    <property type="component" value="Chromosome"/>
</dbReference>